<sequence length="309" mass="34340">MSPSDASKILVFTYDDYGQANPMLSIVHELAVMQPDIELHVASFKPLDKRLPHLQSLIDRERARRDPNSSLTPTKDIVFHACKGISNMQDFGLHSGGMKELPHPGGLRGCFRTTKNLDYLVAPLDGPEYLESFVQCRELIEEEVQPEIVVVDILFRPALDACRALNQRFVVMNTISYKECAAMDQPVLDLLTRIPASCTGYPYPPQTPTLAAPDTIRGARQLDDFQLLANSKVQYASLCPSLPETDFPFCVPENVTSCGPFIFPYVPVGEKDPELARWLGRGPTVLVNLGSQHVMDGESVRELVKGLRS</sequence>
<dbReference type="Gene3D" id="3.40.50.2000">
    <property type="entry name" value="Glycogen Phosphorylase B"/>
    <property type="match status" value="1"/>
</dbReference>
<dbReference type="SUPFAM" id="SSF53756">
    <property type="entry name" value="UDP-Glycosyltransferase/glycogen phosphorylase"/>
    <property type="match status" value="1"/>
</dbReference>
<keyword evidence="2" id="KW-1185">Reference proteome</keyword>
<proteinExistence type="predicted"/>
<comment type="caution">
    <text evidence="1">The sequence shown here is derived from an EMBL/GenBank/DDBJ whole genome shotgun (WGS) entry which is preliminary data.</text>
</comment>
<evidence type="ECO:0000313" key="2">
    <source>
        <dbReference type="Proteomes" id="UP001437256"/>
    </source>
</evidence>
<dbReference type="EMBL" id="JBBXMP010000300">
    <property type="protein sequence ID" value="KAL0058554.1"/>
    <property type="molecule type" value="Genomic_DNA"/>
</dbReference>
<organism evidence="1 2">
    <name type="scientific">Marasmius tenuissimus</name>
    <dbReference type="NCBI Taxonomy" id="585030"/>
    <lineage>
        <taxon>Eukaryota</taxon>
        <taxon>Fungi</taxon>
        <taxon>Dikarya</taxon>
        <taxon>Basidiomycota</taxon>
        <taxon>Agaricomycotina</taxon>
        <taxon>Agaricomycetes</taxon>
        <taxon>Agaricomycetidae</taxon>
        <taxon>Agaricales</taxon>
        <taxon>Marasmiineae</taxon>
        <taxon>Marasmiaceae</taxon>
        <taxon>Marasmius</taxon>
    </lineage>
</organism>
<protein>
    <submittedName>
        <fullName evidence="1">Uncharacterized protein</fullName>
    </submittedName>
</protein>
<accession>A0ABR2ZC30</accession>
<gene>
    <name evidence="1" type="ORF">AAF712_014766</name>
</gene>
<evidence type="ECO:0000313" key="1">
    <source>
        <dbReference type="EMBL" id="KAL0058554.1"/>
    </source>
</evidence>
<name>A0ABR2ZC30_9AGAR</name>
<reference evidence="1 2" key="1">
    <citation type="submission" date="2024-05" db="EMBL/GenBank/DDBJ databases">
        <title>A draft genome resource for the thread blight pathogen Marasmius tenuissimus strain MS-2.</title>
        <authorList>
            <person name="Yulfo-Soto G.E."/>
            <person name="Baruah I.K."/>
            <person name="Amoako-Attah I."/>
            <person name="Bukari Y."/>
            <person name="Meinhardt L.W."/>
            <person name="Bailey B.A."/>
            <person name="Cohen S.P."/>
        </authorList>
    </citation>
    <scope>NUCLEOTIDE SEQUENCE [LARGE SCALE GENOMIC DNA]</scope>
    <source>
        <strain evidence="1 2">MS-2</strain>
    </source>
</reference>
<dbReference type="Proteomes" id="UP001437256">
    <property type="component" value="Unassembled WGS sequence"/>
</dbReference>